<sequence>MFYFFVFLAIALSVALFFSVIRDGRFRTWAKAYRIVISAITAGVFVFLFFQKSTYQFRENSVTLQLINKLPFPLDFYLIKINNTADEDARYETKHIGKIRDNFYRIDYLMMQDSNEYWIAGYMGAKKLVYFSQHMVPNKNEDQIIEVQNYIIQSAKFADTANLKIEELKLDNIKTAIWITLDLLLLFLNFALLVRKQKQKIPTVLAGIS</sequence>
<protein>
    <submittedName>
        <fullName evidence="2">Uncharacterized protein</fullName>
    </submittedName>
</protein>
<evidence type="ECO:0000313" key="2">
    <source>
        <dbReference type="EMBL" id="SFI76688.1"/>
    </source>
</evidence>
<keyword evidence="1" id="KW-0472">Membrane</keyword>
<reference evidence="3" key="1">
    <citation type="submission" date="2016-10" db="EMBL/GenBank/DDBJ databases">
        <authorList>
            <person name="Varghese N."/>
            <person name="Submissions S."/>
        </authorList>
    </citation>
    <scope>NUCLEOTIDE SEQUENCE [LARGE SCALE GENOMIC DNA]</scope>
    <source>
        <strain evidence="3">DSM 22251</strain>
    </source>
</reference>
<proteinExistence type="predicted"/>
<feature type="transmembrane region" description="Helical" evidence="1">
    <location>
        <begin position="32"/>
        <end position="50"/>
    </location>
</feature>
<name>A0A1I3KWH7_9FLAO</name>
<dbReference type="Proteomes" id="UP000242560">
    <property type="component" value="Unassembled WGS sequence"/>
</dbReference>
<keyword evidence="1" id="KW-1133">Transmembrane helix</keyword>
<evidence type="ECO:0000256" key="1">
    <source>
        <dbReference type="SAM" id="Phobius"/>
    </source>
</evidence>
<evidence type="ECO:0000313" key="3">
    <source>
        <dbReference type="Proteomes" id="UP000242560"/>
    </source>
</evidence>
<organism evidence="2 3">
    <name type="scientific">Kaistella treverensis</name>
    <dbReference type="NCBI Taxonomy" id="631455"/>
    <lineage>
        <taxon>Bacteria</taxon>
        <taxon>Pseudomonadati</taxon>
        <taxon>Bacteroidota</taxon>
        <taxon>Flavobacteriia</taxon>
        <taxon>Flavobacteriales</taxon>
        <taxon>Weeksellaceae</taxon>
        <taxon>Chryseobacterium group</taxon>
        <taxon>Kaistella</taxon>
    </lineage>
</organism>
<keyword evidence="3" id="KW-1185">Reference proteome</keyword>
<gene>
    <name evidence="2" type="ORF">SAMN05421638_1050</name>
</gene>
<keyword evidence="1" id="KW-0812">Transmembrane</keyword>
<accession>A0A1I3KWH7</accession>
<dbReference type="EMBL" id="FORQ01000001">
    <property type="protein sequence ID" value="SFI76688.1"/>
    <property type="molecule type" value="Genomic_DNA"/>
</dbReference>
<dbReference type="AlphaFoldDB" id="A0A1I3KWH7"/>
<dbReference type="RefSeq" id="WP_089819212.1">
    <property type="nucleotide sequence ID" value="NZ_FORQ01000001.1"/>
</dbReference>
<feature type="transmembrane region" description="Helical" evidence="1">
    <location>
        <begin position="175"/>
        <end position="194"/>
    </location>
</feature>